<sequence length="124" mass="14170">MMFPDRPRCKTFERRCMVKANHFFLEASQRDLHHYCMNICLEGPQMHKPQRATGLVLPLPELSGEPLLRYWFLDGGEARETTLLQGIHKVLPADEDGGLYDQALVGCHTGEQGRKQDPRSASYN</sequence>
<comment type="caution">
    <text evidence="1">The sequence shown here is derived from an EMBL/GenBank/DDBJ whole genome shotgun (WGS) entry which is preliminary data.</text>
</comment>
<reference evidence="2" key="1">
    <citation type="journal article" date="2023" name="Front. Plant Sci.">
        <title>Chromosomal-level genome assembly of Melastoma candidum provides insights into trichome evolution.</title>
        <authorList>
            <person name="Zhong Y."/>
            <person name="Wu W."/>
            <person name="Sun C."/>
            <person name="Zou P."/>
            <person name="Liu Y."/>
            <person name="Dai S."/>
            <person name="Zhou R."/>
        </authorList>
    </citation>
    <scope>NUCLEOTIDE SEQUENCE [LARGE SCALE GENOMIC DNA]</scope>
</reference>
<gene>
    <name evidence="1" type="ORF">MLD38_034017</name>
</gene>
<accession>A0ACB9M8E5</accession>
<evidence type="ECO:0000313" key="1">
    <source>
        <dbReference type="EMBL" id="KAI4320548.1"/>
    </source>
</evidence>
<evidence type="ECO:0000313" key="2">
    <source>
        <dbReference type="Proteomes" id="UP001057402"/>
    </source>
</evidence>
<proteinExistence type="predicted"/>
<organism evidence="1 2">
    <name type="scientific">Melastoma candidum</name>
    <dbReference type="NCBI Taxonomy" id="119954"/>
    <lineage>
        <taxon>Eukaryota</taxon>
        <taxon>Viridiplantae</taxon>
        <taxon>Streptophyta</taxon>
        <taxon>Embryophyta</taxon>
        <taxon>Tracheophyta</taxon>
        <taxon>Spermatophyta</taxon>
        <taxon>Magnoliopsida</taxon>
        <taxon>eudicotyledons</taxon>
        <taxon>Gunneridae</taxon>
        <taxon>Pentapetalae</taxon>
        <taxon>rosids</taxon>
        <taxon>malvids</taxon>
        <taxon>Myrtales</taxon>
        <taxon>Melastomataceae</taxon>
        <taxon>Melastomatoideae</taxon>
        <taxon>Melastomateae</taxon>
        <taxon>Melastoma</taxon>
    </lineage>
</organism>
<dbReference type="Proteomes" id="UP001057402">
    <property type="component" value="Chromosome 10"/>
</dbReference>
<keyword evidence="2" id="KW-1185">Reference proteome</keyword>
<name>A0ACB9M8E5_9MYRT</name>
<protein>
    <submittedName>
        <fullName evidence="1">Uncharacterized protein</fullName>
    </submittedName>
</protein>
<dbReference type="EMBL" id="CM042889">
    <property type="protein sequence ID" value="KAI4320548.1"/>
    <property type="molecule type" value="Genomic_DNA"/>
</dbReference>